<dbReference type="GO" id="GO:0003924">
    <property type="term" value="F:GTPase activity"/>
    <property type="evidence" value="ECO:0007669"/>
    <property type="project" value="InterPro"/>
</dbReference>
<name>A0A9P5WY57_9AGAR</name>
<dbReference type="GO" id="GO:0007188">
    <property type="term" value="P:adenylate cyclase-modulating G protein-coupled receptor signaling pathway"/>
    <property type="evidence" value="ECO:0007669"/>
    <property type="project" value="TreeGrafter"/>
</dbReference>
<keyword evidence="4" id="KW-0807">Transducer</keyword>
<dbReference type="PANTHER" id="PTHR10218">
    <property type="entry name" value="GTP-BINDING PROTEIN ALPHA SUBUNIT"/>
    <property type="match status" value="1"/>
</dbReference>
<dbReference type="OrthoDB" id="5817230at2759"/>
<dbReference type="InterPro" id="IPR027417">
    <property type="entry name" value="P-loop_NTPase"/>
</dbReference>
<comment type="caution">
    <text evidence="5">The sequence shown here is derived from an EMBL/GenBank/DDBJ whole genome shotgun (WGS) entry which is preliminary data.</text>
</comment>
<keyword evidence="6" id="KW-1185">Reference proteome</keyword>
<dbReference type="PROSITE" id="PS51882">
    <property type="entry name" value="G_ALPHA"/>
    <property type="match status" value="1"/>
</dbReference>
<evidence type="ECO:0000256" key="1">
    <source>
        <dbReference type="ARBA" id="ARBA00022723"/>
    </source>
</evidence>
<protein>
    <submittedName>
        <fullName evidence="5">Uncharacterized protein</fullName>
    </submittedName>
</protein>
<reference evidence="5" key="1">
    <citation type="submission" date="2020-11" db="EMBL/GenBank/DDBJ databases">
        <authorList>
            <consortium name="DOE Joint Genome Institute"/>
            <person name="Ahrendt S."/>
            <person name="Riley R."/>
            <person name="Andreopoulos W."/>
            <person name="Labutti K."/>
            <person name="Pangilinan J."/>
            <person name="Ruiz-Duenas F.J."/>
            <person name="Barrasa J.M."/>
            <person name="Sanchez-Garcia M."/>
            <person name="Camarero S."/>
            <person name="Miyauchi S."/>
            <person name="Serrano A."/>
            <person name="Linde D."/>
            <person name="Babiker R."/>
            <person name="Drula E."/>
            <person name="Ayuso-Fernandez I."/>
            <person name="Pacheco R."/>
            <person name="Padilla G."/>
            <person name="Ferreira P."/>
            <person name="Barriuso J."/>
            <person name="Kellner H."/>
            <person name="Castanera R."/>
            <person name="Alfaro M."/>
            <person name="Ramirez L."/>
            <person name="Pisabarro A.G."/>
            <person name="Kuo A."/>
            <person name="Tritt A."/>
            <person name="Lipzen A."/>
            <person name="He G."/>
            <person name="Yan M."/>
            <person name="Ng V."/>
            <person name="Cullen D."/>
            <person name="Martin F."/>
            <person name="Rosso M.-N."/>
            <person name="Henrissat B."/>
            <person name="Hibbett D."/>
            <person name="Martinez A.T."/>
            <person name="Grigoriev I.V."/>
        </authorList>
    </citation>
    <scope>NUCLEOTIDE SEQUENCE</scope>
    <source>
        <strain evidence="5">MF-IS2</strain>
    </source>
</reference>
<evidence type="ECO:0000313" key="5">
    <source>
        <dbReference type="EMBL" id="KAF9440036.1"/>
    </source>
</evidence>
<dbReference type="GO" id="GO:0005525">
    <property type="term" value="F:GTP binding"/>
    <property type="evidence" value="ECO:0007669"/>
    <property type="project" value="UniProtKB-KW"/>
</dbReference>
<accession>A0A9P5WY57</accession>
<dbReference type="GO" id="GO:0005737">
    <property type="term" value="C:cytoplasm"/>
    <property type="evidence" value="ECO:0007669"/>
    <property type="project" value="TreeGrafter"/>
</dbReference>
<dbReference type="GO" id="GO:0001664">
    <property type="term" value="F:G protein-coupled receptor binding"/>
    <property type="evidence" value="ECO:0007669"/>
    <property type="project" value="TreeGrafter"/>
</dbReference>
<sequence>MHEALYLYESMVNSHWFTHMSIIFFLTKIDLFKAKVGEVPLAEYFSGYTGG</sequence>
<dbReference type="Gene3D" id="3.40.50.300">
    <property type="entry name" value="P-loop containing nucleotide triphosphate hydrolases"/>
    <property type="match status" value="1"/>
</dbReference>
<organism evidence="5 6">
    <name type="scientific">Macrolepiota fuliginosa MF-IS2</name>
    <dbReference type="NCBI Taxonomy" id="1400762"/>
    <lineage>
        <taxon>Eukaryota</taxon>
        <taxon>Fungi</taxon>
        <taxon>Dikarya</taxon>
        <taxon>Basidiomycota</taxon>
        <taxon>Agaricomycotina</taxon>
        <taxon>Agaricomycetes</taxon>
        <taxon>Agaricomycetidae</taxon>
        <taxon>Agaricales</taxon>
        <taxon>Agaricineae</taxon>
        <taxon>Agaricaceae</taxon>
        <taxon>Macrolepiota</taxon>
    </lineage>
</organism>
<dbReference type="InterPro" id="IPR001019">
    <property type="entry name" value="Gprotein_alpha_su"/>
</dbReference>
<feature type="non-terminal residue" evidence="5">
    <location>
        <position position="51"/>
    </location>
</feature>
<keyword evidence="3" id="KW-0342">GTP-binding</keyword>
<proteinExistence type="predicted"/>
<evidence type="ECO:0000256" key="3">
    <source>
        <dbReference type="ARBA" id="ARBA00023134"/>
    </source>
</evidence>
<evidence type="ECO:0000256" key="4">
    <source>
        <dbReference type="ARBA" id="ARBA00023224"/>
    </source>
</evidence>
<dbReference type="PANTHER" id="PTHR10218:SF302">
    <property type="entry name" value="GUANINE NUCLEOTIDE-BINDING PROTEIN ALPHA-5 SUBUNIT"/>
    <property type="match status" value="1"/>
</dbReference>
<dbReference type="AlphaFoldDB" id="A0A9P5WY57"/>
<dbReference type="Pfam" id="PF00503">
    <property type="entry name" value="G-alpha"/>
    <property type="match status" value="1"/>
</dbReference>
<dbReference type="GO" id="GO:0046872">
    <property type="term" value="F:metal ion binding"/>
    <property type="evidence" value="ECO:0007669"/>
    <property type="project" value="UniProtKB-KW"/>
</dbReference>
<evidence type="ECO:0000313" key="6">
    <source>
        <dbReference type="Proteomes" id="UP000807342"/>
    </source>
</evidence>
<gene>
    <name evidence="5" type="ORF">P691DRAFT_623758</name>
</gene>
<dbReference type="GO" id="GO:0031683">
    <property type="term" value="F:G-protein beta/gamma-subunit complex binding"/>
    <property type="evidence" value="ECO:0007669"/>
    <property type="project" value="InterPro"/>
</dbReference>
<keyword evidence="1" id="KW-0479">Metal-binding</keyword>
<evidence type="ECO:0000256" key="2">
    <source>
        <dbReference type="ARBA" id="ARBA00022741"/>
    </source>
</evidence>
<dbReference type="EMBL" id="MU152966">
    <property type="protein sequence ID" value="KAF9440036.1"/>
    <property type="molecule type" value="Genomic_DNA"/>
</dbReference>
<dbReference type="Proteomes" id="UP000807342">
    <property type="component" value="Unassembled WGS sequence"/>
</dbReference>
<dbReference type="SUPFAM" id="SSF52540">
    <property type="entry name" value="P-loop containing nucleoside triphosphate hydrolases"/>
    <property type="match status" value="1"/>
</dbReference>
<dbReference type="GO" id="GO:0005834">
    <property type="term" value="C:heterotrimeric G-protein complex"/>
    <property type="evidence" value="ECO:0007669"/>
    <property type="project" value="TreeGrafter"/>
</dbReference>
<keyword evidence="2" id="KW-0547">Nucleotide-binding</keyword>